<dbReference type="AlphaFoldDB" id="A0A1D2A1A1"/>
<evidence type="ECO:0000313" key="1">
    <source>
        <dbReference type="EMBL" id="JAT72980.1"/>
    </source>
</evidence>
<protein>
    <submittedName>
        <fullName evidence="1">Uncharacterized protein</fullName>
    </submittedName>
</protein>
<dbReference type="EMBL" id="GDKF01005642">
    <property type="protein sequence ID" value="JAT72980.1"/>
    <property type="molecule type" value="Transcribed_RNA"/>
</dbReference>
<gene>
    <name evidence="1" type="ORF">g.57126</name>
</gene>
<organism evidence="1">
    <name type="scientific">Auxenochlorella protothecoides</name>
    <name type="common">Green microalga</name>
    <name type="synonym">Chlorella protothecoides</name>
    <dbReference type="NCBI Taxonomy" id="3075"/>
    <lineage>
        <taxon>Eukaryota</taxon>
        <taxon>Viridiplantae</taxon>
        <taxon>Chlorophyta</taxon>
        <taxon>core chlorophytes</taxon>
        <taxon>Trebouxiophyceae</taxon>
        <taxon>Chlorellales</taxon>
        <taxon>Chlorellaceae</taxon>
        <taxon>Auxenochlorella</taxon>
    </lineage>
</organism>
<sequence>MGTGRGSPFAALAAKPWCRSLASLRAPPIDRDLLVIPFHPAPSFPQLPQETSGTTKLSAERTLARVLGLASGDELLTQAFLEDGAGTAARRQLTEAYVRRLTRLPPGDEDDDVEF</sequence>
<name>A0A1D2A1A1_AUXPR</name>
<accession>A0A1D2A1A1</accession>
<reference evidence="1" key="1">
    <citation type="submission" date="2015-08" db="EMBL/GenBank/DDBJ databases">
        <authorList>
            <person name="Babu N.S."/>
            <person name="Beckwith C.J."/>
            <person name="Beseler K.G."/>
            <person name="Brison A."/>
            <person name="Carone J.V."/>
            <person name="Caskin T.P."/>
            <person name="Diamond M."/>
            <person name="Durham M.E."/>
            <person name="Foxe J.M."/>
            <person name="Go M."/>
            <person name="Henderson B.A."/>
            <person name="Jones I.B."/>
            <person name="McGettigan J.A."/>
            <person name="Micheletti S.J."/>
            <person name="Nasrallah M.E."/>
            <person name="Ortiz D."/>
            <person name="Piller C.R."/>
            <person name="Privatt S.R."/>
            <person name="Schneider S.L."/>
            <person name="Sharp S."/>
            <person name="Smith T.C."/>
            <person name="Stanton J.D."/>
            <person name="Ullery H.E."/>
            <person name="Wilson R.J."/>
            <person name="Serrano M.G."/>
            <person name="Buck G."/>
            <person name="Lee V."/>
            <person name="Wang Y."/>
            <person name="Carvalho R."/>
            <person name="Voegtly L."/>
            <person name="Shi R."/>
            <person name="Duckworth R."/>
            <person name="Johnson A."/>
            <person name="Loviza R."/>
            <person name="Walstead R."/>
            <person name="Shah Z."/>
            <person name="Kiflezghi M."/>
            <person name="Wade K."/>
            <person name="Ball S.L."/>
            <person name="Bradley K.W."/>
            <person name="Asai D.J."/>
            <person name="Bowman C.A."/>
            <person name="Russell D.A."/>
            <person name="Pope W.H."/>
            <person name="Jacobs-Sera D."/>
            <person name="Hendrix R.W."/>
            <person name="Hatfull G.F."/>
        </authorList>
    </citation>
    <scope>NUCLEOTIDE SEQUENCE</scope>
</reference>
<proteinExistence type="predicted"/>